<dbReference type="SUPFAM" id="SSF53613">
    <property type="entry name" value="Ribokinase-like"/>
    <property type="match status" value="1"/>
</dbReference>
<keyword evidence="1" id="KW-0808">Transferase</keyword>
<dbReference type="InterPro" id="IPR029056">
    <property type="entry name" value="Ribokinase-like"/>
</dbReference>
<organism evidence="4">
    <name type="scientific">viral metagenome</name>
    <dbReference type="NCBI Taxonomy" id="1070528"/>
    <lineage>
        <taxon>unclassified sequences</taxon>
        <taxon>metagenomes</taxon>
        <taxon>organismal metagenomes</taxon>
    </lineage>
</organism>
<evidence type="ECO:0000259" key="3">
    <source>
        <dbReference type="Pfam" id="PF00294"/>
    </source>
</evidence>
<keyword evidence="2 4" id="KW-0418">Kinase</keyword>
<dbReference type="Pfam" id="PF00294">
    <property type="entry name" value="PfkB"/>
    <property type="match status" value="1"/>
</dbReference>
<gene>
    <name evidence="4" type="ORF">MM415A02012_0006</name>
</gene>
<dbReference type="CDD" id="cd01172">
    <property type="entry name" value="RfaE_like"/>
    <property type="match status" value="1"/>
</dbReference>
<evidence type="ECO:0000313" key="4">
    <source>
        <dbReference type="EMBL" id="QJA74414.1"/>
    </source>
</evidence>
<dbReference type="Gene3D" id="3.40.1190.20">
    <property type="match status" value="1"/>
</dbReference>
<reference evidence="4" key="1">
    <citation type="submission" date="2020-03" db="EMBL/GenBank/DDBJ databases">
        <title>The deep terrestrial virosphere.</title>
        <authorList>
            <person name="Holmfeldt K."/>
            <person name="Nilsson E."/>
            <person name="Simone D."/>
            <person name="Lopez-Fernandez M."/>
            <person name="Wu X."/>
            <person name="de Brujin I."/>
            <person name="Lundin D."/>
            <person name="Andersson A."/>
            <person name="Bertilsson S."/>
            <person name="Dopson M."/>
        </authorList>
    </citation>
    <scope>NUCLEOTIDE SEQUENCE</scope>
    <source>
        <strain evidence="4">MM415A02012</strain>
    </source>
</reference>
<dbReference type="GO" id="GO:0033785">
    <property type="term" value="F:heptose 7-phosphate kinase activity"/>
    <property type="evidence" value="ECO:0007669"/>
    <property type="project" value="TreeGrafter"/>
</dbReference>
<dbReference type="PANTHER" id="PTHR46969">
    <property type="entry name" value="BIFUNCTIONAL PROTEIN HLDE"/>
    <property type="match status" value="1"/>
</dbReference>
<sequence>MDFSKFEDKSIMVIGDIMIDNYVWGRVERISPEAPVPVVRVTNRTRTLGGAGNVINNLYSIGIKPVVCAVVGNDSFGSNIIFTLESMSVDIDNIIVDKKRPTTVKTRIISGNQHIIRIDEESTEIVPDKEIISFIQKNIDNVDAIIISDYGKGMISDKVTNEIRKLKGNKFVAVDPKKENYNCYRYFDIVTPNEKELSEYHNRILDKDDIKSTGWGMMLELQLDNLLVTLGKDGMLLFEGDKKKTTHIPTVAKEVYDVTGAGDTVISVLTACMAIGMDLESSARFANECAGIVVSEIGTTVIDRNKYEKNNIAKNS</sequence>
<evidence type="ECO:0000256" key="1">
    <source>
        <dbReference type="ARBA" id="ARBA00022679"/>
    </source>
</evidence>
<dbReference type="GO" id="GO:0016773">
    <property type="term" value="F:phosphotransferase activity, alcohol group as acceptor"/>
    <property type="evidence" value="ECO:0007669"/>
    <property type="project" value="InterPro"/>
</dbReference>
<dbReference type="InterPro" id="IPR011611">
    <property type="entry name" value="PfkB_dom"/>
</dbReference>
<dbReference type="GO" id="GO:0005829">
    <property type="term" value="C:cytosol"/>
    <property type="evidence" value="ECO:0007669"/>
    <property type="project" value="TreeGrafter"/>
</dbReference>
<proteinExistence type="predicted"/>
<evidence type="ECO:0000256" key="2">
    <source>
        <dbReference type="ARBA" id="ARBA00022777"/>
    </source>
</evidence>
<accession>A0A6M3JWV7</accession>
<dbReference type="EMBL" id="MT142096">
    <property type="protein sequence ID" value="QJA74414.1"/>
    <property type="molecule type" value="Genomic_DNA"/>
</dbReference>
<dbReference type="AlphaFoldDB" id="A0A6M3JWV7"/>
<dbReference type="InterPro" id="IPR011913">
    <property type="entry name" value="RfaE_dom_I"/>
</dbReference>
<feature type="domain" description="Carbohydrate kinase PfkB" evidence="3">
    <location>
        <begin position="9"/>
        <end position="300"/>
    </location>
</feature>
<protein>
    <submittedName>
        <fullName evidence="4">Putative carbohydrate kinase</fullName>
    </submittedName>
</protein>
<dbReference type="PANTHER" id="PTHR46969:SF1">
    <property type="entry name" value="BIFUNCTIONAL PROTEIN HLDE"/>
    <property type="match status" value="1"/>
</dbReference>
<dbReference type="GO" id="GO:0033786">
    <property type="term" value="F:heptose-1-phosphate adenylyltransferase activity"/>
    <property type="evidence" value="ECO:0007669"/>
    <property type="project" value="TreeGrafter"/>
</dbReference>
<name>A0A6M3JWV7_9ZZZZ</name>